<dbReference type="InterPro" id="IPR023214">
    <property type="entry name" value="HAD_sf"/>
</dbReference>
<evidence type="ECO:0000313" key="2">
    <source>
        <dbReference type="Proteomes" id="UP001556118"/>
    </source>
</evidence>
<dbReference type="PRINTS" id="PR00413">
    <property type="entry name" value="HADHALOGNASE"/>
</dbReference>
<proteinExistence type="predicted"/>
<keyword evidence="2" id="KW-1185">Reference proteome</keyword>
<dbReference type="InterPro" id="IPR006439">
    <property type="entry name" value="HAD-SF_hydro_IA"/>
</dbReference>
<organism evidence="1 2">
    <name type="scientific">Novosphingobium rhizovicinum</name>
    <dbReference type="NCBI Taxonomy" id="3228928"/>
    <lineage>
        <taxon>Bacteria</taxon>
        <taxon>Pseudomonadati</taxon>
        <taxon>Pseudomonadota</taxon>
        <taxon>Alphaproteobacteria</taxon>
        <taxon>Sphingomonadales</taxon>
        <taxon>Sphingomonadaceae</taxon>
        <taxon>Novosphingobium</taxon>
    </lineage>
</organism>
<dbReference type="Gene3D" id="3.40.50.1000">
    <property type="entry name" value="HAD superfamily/HAD-like"/>
    <property type="match status" value="1"/>
</dbReference>
<reference evidence="1 2" key="1">
    <citation type="submission" date="2024-06" db="EMBL/GenBank/DDBJ databases">
        <title>Novosphingobium rhizovicinus M1R2S20.</title>
        <authorList>
            <person name="Sun J.-Q."/>
        </authorList>
    </citation>
    <scope>NUCLEOTIDE SEQUENCE [LARGE SCALE GENOMIC DNA]</scope>
    <source>
        <strain evidence="1 2">M1R2S20</strain>
    </source>
</reference>
<dbReference type="GO" id="GO:0016787">
    <property type="term" value="F:hydrolase activity"/>
    <property type="evidence" value="ECO:0007669"/>
    <property type="project" value="UniProtKB-KW"/>
</dbReference>
<accession>A0ABV3R7A0</accession>
<dbReference type="PANTHER" id="PTHR43611:SF3">
    <property type="entry name" value="FLAVIN MONONUCLEOTIDE HYDROLASE 1, CHLOROPLATIC"/>
    <property type="match status" value="1"/>
</dbReference>
<dbReference type="Pfam" id="PF00702">
    <property type="entry name" value="Hydrolase"/>
    <property type="match status" value="1"/>
</dbReference>
<dbReference type="PANTHER" id="PTHR43611">
    <property type="entry name" value="ALPHA-D-GLUCOSE 1-PHOSPHATE PHOSPHATASE"/>
    <property type="match status" value="1"/>
</dbReference>
<name>A0ABV3R7A0_9SPHN</name>
<keyword evidence="1" id="KW-0378">Hydrolase</keyword>
<evidence type="ECO:0000313" key="1">
    <source>
        <dbReference type="EMBL" id="MEW9853783.1"/>
    </source>
</evidence>
<protein>
    <submittedName>
        <fullName evidence="1">HAD-IA family hydrolase</fullName>
    </submittedName>
</protein>
<comment type="caution">
    <text evidence="1">The sequence shown here is derived from an EMBL/GenBank/DDBJ whole genome shotgun (WGS) entry which is preliminary data.</text>
</comment>
<dbReference type="InterPro" id="IPR036412">
    <property type="entry name" value="HAD-like_sf"/>
</dbReference>
<dbReference type="Proteomes" id="UP001556118">
    <property type="component" value="Unassembled WGS sequence"/>
</dbReference>
<dbReference type="NCBIfam" id="TIGR01509">
    <property type="entry name" value="HAD-SF-IA-v3"/>
    <property type="match status" value="1"/>
</dbReference>
<gene>
    <name evidence="1" type="ORF">ABUH87_01060</name>
</gene>
<sequence>MRCLYSKLIDDPVRLDWFCSTVVTEDWHYQHDAGRDLGEMLVERKRAYPDCADLIEAYATRFLETIPGPVQGTHEVVRRLSAKGVPLYAITNFASLFWRQFRPTDPIFDLFRDVVVSGDEKLAKPDPEIYRLAAQRFGHPPHKMLFVDDNLANITAARVLGWQVHHFVEAAALEQDLLNRGIL</sequence>
<dbReference type="NCBIfam" id="TIGR01549">
    <property type="entry name" value="HAD-SF-IA-v1"/>
    <property type="match status" value="1"/>
</dbReference>
<dbReference type="SUPFAM" id="SSF56784">
    <property type="entry name" value="HAD-like"/>
    <property type="match status" value="1"/>
</dbReference>
<dbReference type="EMBL" id="JBFNXR010000013">
    <property type="protein sequence ID" value="MEW9853783.1"/>
    <property type="molecule type" value="Genomic_DNA"/>
</dbReference>